<keyword evidence="9" id="KW-0812">Transmembrane</keyword>
<dbReference type="PANTHER" id="PTHR16675:SF268">
    <property type="entry name" value="UL16-BINDING PROTEIN 1"/>
    <property type="match status" value="1"/>
</dbReference>
<comment type="similarity">
    <text evidence="2">Belongs to the MHC class I family.</text>
</comment>
<protein>
    <submittedName>
        <fullName evidence="12">UL16-binding protein 1-like</fullName>
    </submittedName>
</protein>
<evidence type="ECO:0000313" key="11">
    <source>
        <dbReference type="Proteomes" id="UP000504640"/>
    </source>
</evidence>
<evidence type="ECO:0000256" key="2">
    <source>
        <dbReference type="ARBA" id="ARBA00006909"/>
    </source>
</evidence>
<evidence type="ECO:0000256" key="3">
    <source>
        <dbReference type="ARBA" id="ARBA00022729"/>
    </source>
</evidence>
<evidence type="ECO:0000313" key="12">
    <source>
        <dbReference type="RefSeq" id="XP_032130323.1"/>
    </source>
</evidence>
<keyword evidence="11" id="KW-1185">Reference proteome</keyword>
<keyword evidence="3" id="KW-0732">Signal</keyword>
<dbReference type="GO" id="GO:0002476">
    <property type="term" value="P:antigen processing and presentation of endogenous peptide antigen via MHC class Ib"/>
    <property type="evidence" value="ECO:0007669"/>
    <property type="project" value="TreeGrafter"/>
</dbReference>
<dbReference type="InterPro" id="IPR050208">
    <property type="entry name" value="MHC_class-I_related"/>
</dbReference>
<feature type="transmembrane region" description="Helical" evidence="9">
    <location>
        <begin position="327"/>
        <end position="345"/>
    </location>
</feature>
<dbReference type="GO" id="GO:0001916">
    <property type="term" value="P:positive regulation of T cell mediated cytotoxicity"/>
    <property type="evidence" value="ECO:0007669"/>
    <property type="project" value="TreeGrafter"/>
</dbReference>
<dbReference type="RefSeq" id="XP_032130323.1">
    <property type="nucleotide sequence ID" value="XM_032274432.1"/>
</dbReference>
<dbReference type="Pfam" id="PF00129">
    <property type="entry name" value="MHC_I"/>
    <property type="match status" value="1"/>
</dbReference>
<accession>A0A6J3HII6</accession>
<evidence type="ECO:0000256" key="8">
    <source>
        <dbReference type="SAM" id="MobiDB-lite"/>
    </source>
</evidence>
<dbReference type="FunFam" id="3.30.500.10:FF:000004">
    <property type="entry name" value="Retinoic acid early-inducible protein 1-beta"/>
    <property type="match status" value="1"/>
</dbReference>
<dbReference type="InterPro" id="IPR011162">
    <property type="entry name" value="MHC_I/II-like_Ag-recog"/>
</dbReference>
<comment type="subcellular location">
    <subcellularLocation>
        <location evidence="1">Membrane</location>
    </subcellularLocation>
</comment>
<dbReference type="GeneID" id="116548969"/>
<comment type="function">
    <text evidence="7">Binds and activates the KLRK1/NKG2D receptor, mediating natural killer cell cytotoxicity.</text>
</comment>
<evidence type="ECO:0000259" key="10">
    <source>
        <dbReference type="Pfam" id="PF00129"/>
    </source>
</evidence>
<feature type="region of interest" description="Disordered" evidence="8">
    <location>
        <begin position="54"/>
        <end position="74"/>
    </location>
</feature>
<sequence length="346" mass="39035">MRSLRWAPRLPSLGFRSEMSGSASPAVLQCYLLILLLCCPSGAGRAGHLGQEVHSAQQGARSHEGKGPVQSRGPMVRGLLSPTLLLSGIYDPQGPSGILPESSSSPHQGRGILGSTSPTPTLSCFSSIDTHHLSYDFIITPKFRPEPRWCKVQGQMDKRAFLHYDCVNHKAKAFGSLGKKVNVTKTWEEQTETLRDVVDFLKEQLPNIQMENVIPSEPLTLQAQMSCEHKAHGYCTAFWQFIFNGQRFLLFDSNNRNWTVFHPGARQLKEKWEKNSYVTMFFQRISTGDCKMWLEKFLIYWKQILEKTTPPSMTPGTVQPKSRATTLSTWSLLVFLPCFILLIIFK</sequence>
<dbReference type="Proteomes" id="UP000504640">
    <property type="component" value="Unplaced"/>
</dbReference>
<dbReference type="InterPro" id="IPR011161">
    <property type="entry name" value="MHC_I-like_Ag-recog"/>
</dbReference>
<dbReference type="InterPro" id="IPR037055">
    <property type="entry name" value="MHC_I-like_Ag-recog_sf"/>
</dbReference>
<dbReference type="AlphaFoldDB" id="A0A6J3HII6"/>
<dbReference type="GO" id="GO:0002486">
    <property type="term" value="P:antigen processing and presentation of endogenous peptide antigen via MHC class I via ER pathway, TAP-independent"/>
    <property type="evidence" value="ECO:0007669"/>
    <property type="project" value="TreeGrafter"/>
</dbReference>
<keyword evidence="5" id="KW-1015">Disulfide bond</keyword>
<keyword evidence="4 9" id="KW-0472">Membrane</keyword>
<dbReference type="GO" id="GO:0005615">
    <property type="term" value="C:extracellular space"/>
    <property type="evidence" value="ECO:0007669"/>
    <property type="project" value="TreeGrafter"/>
</dbReference>
<dbReference type="SUPFAM" id="SSF54452">
    <property type="entry name" value="MHC antigen-recognition domain"/>
    <property type="match status" value="1"/>
</dbReference>
<evidence type="ECO:0000256" key="9">
    <source>
        <dbReference type="SAM" id="Phobius"/>
    </source>
</evidence>
<dbReference type="GO" id="GO:0006955">
    <property type="term" value="P:immune response"/>
    <property type="evidence" value="ECO:0007669"/>
    <property type="project" value="TreeGrafter"/>
</dbReference>
<reference evidence="12" key="1">
    <citation type="submission" date="2025-08" db="UniProtKB">
        <authorList>
            <consortium name="RefSeq"/>
        </authorList>
    </citation>
    <scope>IDENTIFICATION</scope>
    <source>
        <tissue evidence="12">Blood</tissue>
    </source>
</reference>
<gene>
    <name evidence="12" type="primary">LOC116548969</name>
</gene>
<evidence type="ECO:0000256" key="4">
    <source>
        <dbReference type="ARBA" id="ARBA00023136"/>
    </source>
</evidence>
<evidence type="ECO:0000256" key="1">
    <source>
        <dbReference type="ARBA" id="ARBA00004370"/>
    </source>
</evidence>
<keyword evidence="9" id="KW-1133">Transmembrane helix</keyword>
<evidence type="ECO:0000256" key="5">
    <source>
        <dbReference type="ARBA" id="ARBA00023157"/>
    </source>
</evidence>
<proteinExistence type="inferred from homology"/>
<evidence type="ECO:0000256" key="7">
    <source>
        <dbReference type="ARBA" id="ARBA00054882"/>
    </source>
</evidence>
<evidence type="ECO:0000256" key="6">
    <source>
        <dbReference type="ARBA" id="ARBA00023180"/>
    </source>
</evidence>
<name>A0A6J3HII6_SAPAP</name>
<dbReference type="PANTHER" id="PTHR16675">
    <property type="entry name" value="MHC CLASS I-RELATED"/>
    <property type="match status" value="1"/>
</dbReference>
<dbReference type="GO" id="GO:0009897">
    <property type="term" value="C:external side of plasma membrane"/>
    <property type="evidence" value="ECO:0007669"/>
    <property type="project" value="TreeGrafter"/>
</dbReference>
<keyword evidence="6" id="KW-0325">Glycoprotein</keyword>
<organism evidence="11 12">
    <name type="scientific">Sapajus apella</name>
    <name type="common">Brown-capped capuchin</name>
    <name type="synonym">Cebus apella</name>
    <dbReference type="NCBI Taxonomy" id="9515"/>
    <lineage>
        <taxon>Eukaryota</taxon>
        <taxon>Metazoa</taxon>
        <taxon>Chordata</taxon>
        <taxon>Craniata</taxon>
        <taxon>Vertebrata</taxon>
        <taxon>Euteleostomi</taxon>
        <taxon>Mammalia</taxon>
        <taxon>Eutheria</taxon>
        <taxon>Euarchontoglires</taxon>
        <taxon>Primates</taxon>
        <taxon>Haplorrhini</taxon>
        <taxon>Platyrrhini</taxon>
        <taxon>Cebidae</taxon>
        <taxon>Cebinae</taxon>
        <taxon>Sapajus</taxon>
    </lineage>
</organism>
<dbReference type="Gene3D" id="3.30.500.10">
    <property type="entry name" value="MHC class I-like antigen recognition-like"/>
    <property type="match status" value="1"/>
</dbReference>
<feature type="domain" description="MHC class I-like antigen recognition-like" evidence="10">
    <location>
        <begin position="143"/>
        <end position="305"/>
    </location>
</feature>